<reference evidence="4 5" key="1">
    <citation type="journal article" date="2016" name="Front. Microbiol.">
        <title>Comprehensive Phylogenetic Analysis of Bovine Non-aureus Staphylococci Species Based on Whole-Genome Sequencing.</title>
        <authorList>
            <person name="Naushad S."/>
            <person name="Barkema H.W."/>
            <person name="Luby C."/>
            <person name="Condas L.A."/>
            <person name="Nobrega D.B."/>
            <person name="Carson D.A."/>
            <person name="De Buck J."/>
        </authorList>
    </citation>
    <scope>NUCLEOTIDE SEQUENCE [LARGE SCALE GENOMIC DNA]</scope>
    <source>
        <strain evidence="4 5">SNUC 4337</strain>
    </source>
</reference>
<dbReference type="EMBL" id="JAFNLT010000009">
    <property type="protein sequence ID" value="MBO1227764.1"/>
    <property type="molecule type" value="Genomic_DNA"/>
</dbReference>
<protein>
    <submittedName>
        <fullName evidence="3">PRD domain-containing protein</fullName>
    </submittedName>
    <submittedName>
        <fullName evidence="4">Transcription antiterminator LicT</fullName>
    </submittedName>
</protein>
<dbReference type="RefSeq" id="WP_107644288.1">
    <property type="nucleotide sequence ID" value="NZ_CABIWM010000005.1"/>
</dbReference>
<evidence type="ECO:0000256" key="1">
    <source>
        <dbReference type="ARBA" id="ARBA00022737"/>
    </source>
</evidence>
<keyword evidence="6" id="KW-1185">Reference proteome</keyword>
<dbReference type="SUPFAM" id="SSF63520">
    <property type="entry name" value="PTS-regulatory domain, PRD"/>
    <property type="match status" value="2"/>
</dbReference>
<dbReference type="InterPro" id="IPR004341">
    <property type="entry name" value="CAT_RNA-bd_dom"/>
</dbReference>
<dbReference type="PANTHER" id="PTHR30185:SF15">
    <property type="entry name" value="CRYPTIC BETA-GLUCOSIDE BGL OPERON ANTITERMINATOR"/>
    <property type="match status" value="1"/>
</dbReference>
<feature type="domain" description="PRD" evidence="2">
    <location>
        <begin position="63"/>
        <end position="168"/>
    </location>
</feature>
<gene>
    <name evidence="4" type="ORF">BUZ61_08755</name>
    <name evidence="3" type="ORF">J3T88_10680</name>
</gene>
<dbReference type="SMART" id="SM01061">
    <property type="entry name" value="CAT_RBD"/>
    <property type="match status" value="1"/>
</dbReference>
<dbReference type="PROSITE" id="PS51372">
    <property type="entry name" value="PRD_2"/>
    <property type="match status" value="2"/>
</dbReference>
<dbReference type="NCBIfam" id="NF046042">
    <property type="entry name" value="LicT"/>
    <property type="match status" value="1"/>
</dbReference>
<dbReference type="Pfam" id="PF03123">
    <property type="entry name" value="CAT_RBD"/>
    <property type="match status" value="1"/>
</dbReference>
<dbReference type="SUPFAM" id="SSF50151">
    <property type="entry name" value="SacY-like RNA-binding domain"/>
    <property type="match status" value="1"/>
</dbReference>
<evidence type="ECO:0000313" key="5">
    <source>
        <dbReference type="Proteomes" id="UP000240400"/>
    </source>
</evidence>
<keyword evidence="1" id="KW-0677">Repeat</keyword>
<proteinExistence type="predicted"/>
<dbReference type="Proteomes" id="UP000664081">
    <property type="component" value="Unassembled WGS sequence"/>
</dbReference>
<organism evidence="4 5">
    <name type="scientific">Staphylococcus nepalensis</name>
    <dbReference type="NCBI Taxonomy" id="214473"/>
    <lineage>
        <taxon>Bacteria</taxon>
        <taxon>Bacillati</taxon>
        <taxon>Bacillota</taxon>
        <taxon>Bacilli</taxon>
        <taxon>Bacillales</taxon>
        <taxon>Staphylococcaceae</taxon>
        <taxon>Staphylococcus</taxon>
    </lineage>
</organism>
<reference evidence="4" key="2">
    <citation type="submission" date="2018-03" db="EMBL/GenBank/DDBJ databases">
        <authorList>
            <person name="Keele B.F."/>
        </authorList>
    </citation>
    <scope>NUCLEOTIDE SEQUENCE</scope>
    <source>
        <strain evidence="4">SNUC 4337</strain>
    </source>
</reference>
<dbReference type="EMBL" id="PZHR01000043">
    <property type="protein sequence ID" value="PTK58582.1"/>
    <property type="molecule type" value="Genomic_DNA"/>
</dbReference>
<evidence type="ECO:0000259" key="2">
    <source>
        <dbReference type="PROSITE" id="PS51372"/>
    </source>
</evidence>
<comment type="caution">
    <text evidence="4">The sequence shown here is derived from an EMBL/GenBank/DDBJ whole genome shotgun (WGS) entry which is preliminary data.</text>
</comment>
<dbReference type="PANTHER" id="PTHR30185">
    <property type="entry name" value="CRYPTIC BETA-GLUCOSIDE BGL OPERON ANTITERMINATOR"/>
    <property type="match status" value="1"/>
</dbReference>
<dbReference type="GO" id="GO:0006355">
    <property type="term" value="P:regulation of DNA-templated transcription"/>
    <property type="evidence" value="ECO:0007669"/>
    <property type="project" value="InterPro"/>
</dbReference>
<feature type="domain" description="PRD" evidence="2">
    <location>
        <begin position="169"/>
        <end position="274"/>
    </location>
</feature>
<dbReference type="InterPro" id="IPR050661">
    <property type="entry name" value="BglG_antiterminators"/>
</dbReference>
<dbReference type="InterPro" id="IPR036634">
    <property type="entry name" value="PRD_sf"/>
</dbReference>
<evidence type="ECO:0000313" key="4">
    <source>
        <dbReference type="EMBL" id="PTK58582.1"/>
    </source>
</evidence>
<dbReference type="OrthoDB" id="9813552at2"/>
<dbReference type="Gene3D" id="1.10.1790.10">
    <property type="entry name" value="PRD domain"/>
    <property type="match status" value="2"/>
</dbReference>
<dbReference type="InterPro" id="IPR011608">
    <property type="entry name" value="PRD"/>
</dbReference>
<accession>A0A2T4S9L1</accession>
<dbReference type="InterPro" id="IPR036650">
    <property type="entry name" value="CAT_RNA-bd_dom_sf"/>
</dbReference>
<dbReference type="Pfam" id="PF00874">
    <property type="entry name" value="PRD"/>
    <property type="match status" value="2"/>
</dbReference>
<dbReference type="Proteomes" id="UP000240400">
    <property type="component" value="Unassembled WGS sequence"/>
</dbReference>
<sequence length="274" mass="31916">MKITKILNNNVVLSKINGEERIVMGNGLAFGKKNGQQLERSKIEKVFRLTSEDQERMLTLLNEINQDVLLITEKIIKSANQLYESPVSETIYIALTDHINYAIERTRDGFDIKNPLLYEIRSLYPKEYEVAQNGLHEINHYFNVTLPKDEIGFIAMHIVNASLDENIANIYEITKITKSMLDIVRYHFNLAINEDELNYSRFMTHLKFFSQRLISHQSLNEVTDESLLEALKQKHAKSDACVDKIADFLLKHYHHQLSNDERVYLILHIARLLK</sequence>
<evidence type="ECO:0000313" key="3">
    <source>
        <dbReference type="EMBL" id="MBO1227764.1"/>
    </source>
</evidence>
<evidence type="ECO:0000313" key="6">
    <source>
        <dbReference type="Proteomes" id="UP000664081"/>
    </source>
</evidence>
<dbReference type="AlphaFoldDB" id="A0A2T4S9L1"/>
<dbReference type="Gene3D" id="2.30.24.10">
    <property type="entry name" value="CAT RNA-binding domain"/>
    <property type="match status" value="1"/>
</dbReference>
<reference evidence="3 6" key="3">
    <citation type="submission" date="2021-03" db="EMBL/GenBank/DDBJ databases">
        <title>Staphylococci and Mammaliicocci in bats.</title>
        <authorList>
            <person name="Fountain K."/>
        </authorList>
    </citation>
    <scope>NUCLEOTIDE SEQUENCE [LARGE SCALE GENOMIC DNA]</scope>
    <source>
        <strain evidence="3 6">18_1_E_SW</strain>
    </source>
</reference>
<dbReference type="GO" id="GO:0003723">
    <property type="term" value="F:RNA binding"/>
    <property type="evidence" value="ECO:0007669"/>
    <property type="project" value="InterPro"/>
</dbReference>
<name>A0A2T4S9L1_9STAP</name>